<dbReference type="InterPro" id="IPR011123">
    <property type="entry name" value="Y_Y_Y"/>
</dbReference>
<feature type="transmembrane region" description="Helical" evidence="1">
    <location>
        <begin position="450"/>
        <end position="468"/>
    </location>
</feature>
<dbReference type="InterPro" id="IPR015943">
    <property type="entry name" value="WD40/YVTN_repeat-like_dom_sf"/>
</dbReference>
<dbReference type="PANTHER" id="PTHR34220:SF7">
    <property type="entry name" value="SENSOR HISTIDINE KINASE YPDA"/>
    <property type="match status" value="1"/>
</dbReference>
<dbReference type="Proteomes" id="UP000293162">
    <property type="component" value="Unassembled WGS sequence"/>
</dbReference>
<gene>
    <name evidence="4" type="ORF">EWM59_17300</name>
</gene>
<keyword evidence="1" id="KW-1133">Transmembrane helix</keyword>
<dbReference type="Gene3D" id="2.130.10.10">
    <property type="entry name" value="YVTN repeat-like/Quinoprotein amine dehydrogenase"/>
    <property type="match status" value="2"/>
</dbReference>
<accession>A0A4V1ZCZ7</accession>
<dbReference type="SUPFAM" id="SSF63829">
    <property type="entry name" value="Calcium-dependent phosphotriesterase"/>
    <property type="match status" value="1"/>
</dbReference>
<dbReference type="PANTHER" id="PTHR34220">
    <property type="entry name" value="SENSOR HISTIDINE KINASE YPDA"/>
    <property type="match status" value="1"/>
</dbReference>
<dbReference type="AlphaFoldDB" id="A0A4V1ZCZ7"/>
<dbReference type="Pfam" id="PF07495">
    <property type="entry name" value="Y_Y_Y"/>
    <property type="match status" value="1"/>
</dbReference>
<dbReference type="InterPro" id="IPR050640">
    <property type="entry name" value="Bact_2-comp_sensor_kinase"/>
</dbReference>
<keyword evidence="5" id="KW-1185">Reference proteome</keyword>
<evidence type="ECO:0000256" key="1">
    <source>
        <dbReference type="SAM" id="Phobius"/>
    </source>
</evidence>
<dbReference type="InterPro" id="IPR010559">
    <property type="entry name" value="Sig_transdc_His_kin_internal"/>
</dbReference>
<dbReference type="GO" id="GO:0016020">
    <property type="term" value="C:membrane"/>
    <property type="evidence" value="ECO:0007669"/>
    <property type="project" value="InterPro"/>
</dbReference>
<evidence type="ECO:0000259" key="3">
    <source>
        <dbReference type="Pfam" id="PF07495"/>
    </source>
</evidence>
<dbReference type="GO" id="GO:0000155">
    <property type="term" value="F:phosphorelay sensor kinase activity"/>
    <property type="evidence" value="ECO:0007669"/>
    <property type="project" value="InterPro"/>
</dbReference>
<evidence type="ECO:0008006" key="6">
    <source>
        <dbReference type="Google" id="ProtNLM"/>
    </source>
</evidence>
<dbReference type="Pfam" id="PF06580">
    <property type="entry name" value="His_kinase"/>
    <property type="match status" value="1"/>
</dbReference>
<evidence type="ECO:0000313" key="5">
    <source>
        <dbReference type="Proteomes" id="UP000293162"/>
    </source>
</evidence>
<protein>
    <recommendedName>
        <fullName evidence="6">Signal transduction histidine kinase internal region domain-containing protein</fullName>
    </recommendedName>
</protein>
<sequence length="675" mass="78901">MMLFGTSQGLCYLEPDNLLYKIYNLTDIVNAKIANESINAFAESTDKTWWLGTWTRRLIHYDPSNGAYQTFQLPPDYSTNHKYIHAICDTKKTVYIATYTGIFLLNKQTSRLSELVVPDKINFDSVYIVSILLDNNTLWVRTNVAMVFAYHIPSRKWEEFFLPSYLPSNFYTTRMFLGLDNHGIVWANLYPKGLAKFSKREKRFIQQKTPVNEEFEKWMFQFSADSTNSFWYPTMGYGLIKYDTEKGTIQNWRESDGLVFDHCMAACPDKFGNIWVGSYHKFSIFNPSKNYFQNFRVPYNEESTSYRNYMFPLRNQHILAIQKNILIEFIPENISNNASNKNTLLIGSIQLADTTFLVSSQLKNIHLGVDGNNFSINYAVFSPTQEQYRYYYQLEGFDDKWIDAGSKTVANYTKIPGGNYTFRVKAIVGNKEIVSHDFPIHVATHFYKTLWFLGIILLIIATIVYLVYRYRVKQSNEVHRLQAQTSRLEKDKTEIQYQNLINHLNPHFLFNSLTSLNSLILTEPKQASRFLQKLSLIYRYILQNKEKESVTLEHEINFVKNYIALQQSRFEEGLSISIDIPKEYMSSGIVPVTLQNLFENAIKHNTIEDEKPLVISVYIEDEYLIVENNIQRKAYVETSNKQGLESLKKLYYYLTSEPFQIIETHQLFKVKVPLL</sequence>
<dbReference type="Gene3D" id="2.60.40.10">
    <property type="entry name" value="Immunoglobulins"/>
    <property type="match status" value="1"/>
</dbReference>
<dbReference type="EMBL" id="SEWF01000026">
    <property type="protein sequence ID" value="RYU94400.1"/>
    <property type="molecule type" value="Genomic_DNA"/>
</dbReference>
<name>A0A4V1ZCZ7_9BACT</name>
<reference evidence="4 5" key="1">
    <citation type="submission" date="2019-02" db="EMBL/GenBank/DDBJ databases">
        <title>Bacterial novel species Emticicia sp. 17J42-9 isolated from soil.</title>
        <authorList>
            <person name="Jung H.-Y."/>
        </authorList>
    </citation>
    <scope>NUCLEOTIDE SEQUENCE [LARGE SCALE GENOMIC DNA]</scope>
    <source>
        <strain evidence="4 5">17J42-9</strain>
    </source>
</reference>
<dbReference type="InterPro" id="IPR013783">
    <property type="entry name" value="Ig-like_fold"/>
</dbReference>
<comment type="caution">
    <text evidence="4">The sequence shown here is derived from an EMBL/GenBank/DDBJ whole genome shotgun (WGS) entry which is preliminary data.</text>
</comment>
<keyword evidence="1" id="KW-0472">Membrane</keyword>
<keyword evidence="1" id="KW-0812">Transmembrane</keyword>
<organism evidence="4 5">
    <name type="scientific">Emticicia agri</name>
    <dbReference type="NCBI Taxonomy" id="2492393"/>
    <lineage>
        <taxon>Bacteria</taxon>
        <taxon>Pseudomonadati</taxon>
        <taxon>Bacteroidota</taxon>
        <taxon>Cytophagia</taxon>
        <taxon>Cytophagales</taxon>
        <taxon>Leadbetterellaceae</taxon>
        <taxon>Emticicia</taxon>
    </lineage>
</organism>
<evidence type="ECO:0000313" key="4">
    <source>
        <dbReference type="EMBL" id="RYU94400.1"/>
    </source>
</evidence>
<feature type="domain" description="Two component regulator three Y" evidence="3">
    <location>
        <begin position="385"/>
        <end position="433"/>
    </location>
</feature>
<feature type="domain" description="Signal transduction histidine kinase internal region" evidence="2">
    <location>
        <begin position="496"/>
        <end position="572"/>
    </location>
</feature>
<proteinExistence type="predicted"/>
<evidence type="ECO:0000259" key="2">
    <source>
        <dbReference type="Pfam" id="PF06580"/>
    </source>
</evidence>